<evidence type="ECO:0000256" key="3">
    <source>
        <dbReference type="SAM" id="Phobius"/>
    </source>
</evidence>
<keyword evidence="3" id="KW-1133">Transmembrane helix</keyword>
<dbReference type="PANTHER" id="PTHR21222:SF1">
    <property type="entry name" value="MIT DOMAIN-CONTAINING PROTEIN 1"/>
    <property type="match status" value="1"/>
</dbReference>
<comment type="caution">
    <text evidence="5">The sequence shown here is derived from an EMBL/GenBank/DDBJ whole genome shotgun (WGS) entry which is preliminary data.</text>
</comment>
<dbReference type="EMBL" id="CAJNOL010000335">
    <property type="protein sequence ID" value="CAF1013080.1"/>
    <property type="molecule type" value="Genomic_DNA"/>
</dbReference>
<evidence type="ECO:0000259" key="4">
    <source>
        <dbReference type="PROSITE" id="PS01180"/>
    </source>
</evidence>
<dbReference type="AlphaFoldDB" id="A0A814HPN6"/>
<dbReference type="PANTHER" id="PTHR21222">
    <property type="entry name" value="MIT DOMAIN-CONTAINING PROTEIN 1"/>
    <property type="match status" value="1"/>
</dbReference>
<reference evidence="5" key="1">
    <citation type="submission" date="2021-02" db="EMBL/GenBank/DDBJ databases">
        <authorList>
            <person name="Nowell W R."/>
        </authorList>
    </citation>
    <scope>NUCLEOTIDE SEQUENCE</scope>
</reference>
<sequence>MVNLPIRSYREQGSQCNDDDPYVEIEDSQISITRLCGNSHTRKLFKTCSNTILIRYKNFNLKTNNIQYKGFQFYFESIEKIECSDITTIISQKSQEPFISKEETLCALSIDPECNSFSCTPDHGLVFLQSYEFITNNLESCDITQHTCHYLSDEPQVLCSGQQSCAYIHSISIDPQLNICHGNKGDSIQFFFINGKQLSIYLYIIDLSIRDISTIDSTSTIECYDSIIYRDGKITKSLCRNIDQPIFEYQTDKDAPESILNIMELLPSNILTTTTKPVGNTTIKHSNHKSMIASILSGVIVVLLYIIGFIFYRHRLCWKGMEGSKIEYRRDIDTINSNMSNGRNENHNSISSGVLTDSAPSTFTTKTYHEQIQIKDGSLGNSYEKIFNRFLDETVTQITIQDPYIRAFHQISNFLRFCEVIIKSPAKIKRIDLITGFETNEQAKQTQIEQLNQFKEHLATKYSIELTIQYLTGLHDREIKLNNGWIIKIGRGLDFYKPPESKLSIGYYDLDLRPCHQTTIDIFHAERVHPSS</sequence>
<dbReference type="InterPro" id="IPR052817">
    <property type="entry name" value="MIT_domain_contain_protein1"/>
</dbReference>
<keyword evidence="6" id="KW-1185">Reference proteome</keyword>
<dbReference type="Proteomes" id="UP000663870">
    <property type="component" value="Unassembled WGS sequence"/>
</dbReference>
<keyword evidence="3" id="KW-0472">Membrane</keyword>
<keyword evidence="1" id="KW-1015">Disulfide bond</keyword>
<accession>A0A814HPN6</accession>
<evidence type="ECO:0000256" key="1">
    <source>
        <dbReference type="ARBA" id="ARBA00023157"/>
    </source>
</evidence>
<keyword evidence="3" id="KW-0812">Transmembrane</keyword>
<feature type="domain" description="CUB" evidence="4">
    <location>
        <begin position="1"/>
        <end position="78"/>
    </location>
</feature>
<feature type="transmembrane region" description="Helical" evidence="3">
    <location>
        <begin position="291"/>
        <end position="312"/>
    </location>
</feature>
<proteinExistence type="predicted"/>
<gene>
    <name evidence="5" type="ORF">JXQ802_LOCUS14768</name>
</gene>
<evidence type="ECO:0000256" key="2">
    <source>
        <dbReference type="PROSITE-ProRule" id="PRU00059"/>
    </source>
</evidence>
<evidence type="ECO:0000313" key="5">
    <source>
        <dbReference type="EMBL" id="CAF1013080.1"/>
    </source>
</evidence>
<dbReference type="InterPro" id="IPR038113">
    <property type="entry name" value="MITD1_C_sf"/>
</dbReference>
<protein>
    <recommendedName>
        <fullName evidence="4">CUB domain-containing protein</fullName>
    </recommendedName>
</protein>
<dbReference type="PROSITE" id="PS01180">
    <property type="entry name" value="CUB"/>
    <property type="match status" value="1"/>
</dbReference>
<dbReference type="InterPro" id="IPR032341">
    <property type="entry name" value="MITD1_C"/>
</dbReference>
<comment type="caution">
    <text evidence="2">Lacks conserved residue(s) required for the propagation of feature annotation.</text>
</comment>
<dbReference type="Gene3D" id="3.30.870.30">
    <property type="entry name" value="MITD, C-terminal phospholipase D-like domain"/>
    <property type="match status" value="1"/>
</dbReference>
<name>A0A814HPN6_9BILA</name>
<dbReference type="InterPro" id="IPR000859">
    <property type="entry name" value="CUB_dom"/>
</dbReference>
<dbReference type="Pfam" id="PF16565">
    <property type="entry name" value="MIT_C"/>
    <property type="match status" value="1"/>
</dbReference>
<evidence type="ECO:0000313" key="6">
    <source>
        <dbReference type="Proteomes" id="UP000663870"/>
    </source>
</evidence>
<organism evidence="5 6">
    <name type="scientific">Rotaria sordida</name>
    <dbReference type="NCBI Taxonomy" id="392033"/>
    <lineage>
        <taxon>Eukaryota</taxon>
        <taxon>Metazoa</taxon>
        <taxon>Spiralia</taxon>
        <taxon>Gnathifera</taxon>
        <taxon>Rotifera</taxon>
        <taxon>Eurotatoria</taxon>
        <taxon>Bdelloidea</taxon>
        <taxon>Philodinida</taxon>
        <taxon>Philodinidae</taxon>
        <taxon>Rotaria</taxon>
    </lineage>
</organism>